<accession>A0A9Q9AVN1</accession>
<protein>
    <submittedName>
        <fullName evidence="6">CCR4-NOT complex subunit 2/3/5 domain superfamily protein</fullName>
    </submittedName>
</protein>
<feature type="region of interest" description="Disordered" evidence="4">
    <location>
        <begin position="525"/>
        <end position="547"/>
    </location>
</feature>
<feature type="compositionally biased region" description="Polar residues" evidence="4">
    <location>
        <begin position="538"/>
        <end position="547"/>
    </location>
</feature>
<dbReference type="Gene3D" id="2.30.30.1020">
    <property type="entry name" value="CCR4-NOT complex subunit 2/3/5, C-terminal domain"/>
    <property type="match status" value="1"/>
</dbReference>
<evidence type="ECO:0000256" key="1">
    <source>
        <dbReference type="ARBA" id="ARBA00007682"/>
    </source>
</evidence>
<dbReference type="InterPro" id="IPR038635">
    <property type="entry name" value="CCR4-NOT_su2/3/5_C_sf"/>
</dbReference>
<feature type="compositionally biased region" description="Gly residues" evidence="4">
    <location>
        <begin position="525"/>
        <end position="534"/>
    </location>
</feature>
<comment type="similarity">
    <text evidence="1">Belongs to the CNOT2/3/5 family.</text>
</comment>
<evidence type="ECO:0000259" key="5">
    <source>
        <dbReference type="Pfam" id="PF04153"/>
    </source>
</evidence>
<feature type="compositionally biased region" description="Polar residues" evidence="4">
    <location>
        <begin position="182"/>
        <end position="206"/>
    </location>
</feature>
<organism evidence="6 7">
    <name type="scientific">Septoria linicola</name>
    <dbReference type="NCBI Taxonomy" id="215465"/>
    <lineage>
        <taxon>Eukaryota</taxon>
        <taxon>Fungi</taxon>
        <taxon>Dikarya</taxon>
        <taxon>Ascomycota</taxon>
        <taxon>Pezizomycotina</taxon>
        <taxon>Dothideomycetes</taxon>
        <taxon>Dothideomycetidae</taxon>
        <taxon>Mycosphaerellales</taxon>
        <taxon>Mycosphaerellaceae</taxon>
        <taxon>Septoria</taxon>
    </lineage>
</organism>
<dbReference type="PANTHER" id="PTHR23326">
    <property type="entry name" value="CCR4 NOT-RELATED"/>
    <property type="match status" value="1"/>
</dbReference>
<dbReference type="AlphaFoldDB" id="A0A9Q9AVN1"/>
<dbReference type="GO" id="GO:0006355">
    <property type="term" value="P:regulation of DNA-templated transcription"/>
    <property type="evidence" value="ECO:0007669"/>
    <property type="project" value="InterPro"/>
</dbReference>
<feature type="compositionally biased region" description="Polar residues" evidence="4">
    <location>
        <begin position="56"/>
        <end position="74"/>
    </location>
</feature>
<dbReference type="Proteomes" id="UP001056384">
    <property type="component" value="Chromosome 6"/>
</dbReference>
<dbReference type="InterPro" id="IPR007282">
    <property type="entry name" value="NOT2/3/5_C"/>
</dbReference>
<feature type="compositionally biased region" description="Polar residues" evidence="4">
    <location>
        <begin position="148"/>
        <end position="175"/>
    </location>
</feature>
<gene>
    <name evidence="6" type="ORF">Slin15195_G073570</name>
</gene>
<keyword evidence="2" id="KW-0805">Transcription regulation</keyword>
<reference evidence="6" key="1">
    <citation type="submission" date="2022-06" db="EMBL/GenBank/DDBJ databases">
        <title>Complete genome sequences of two strains of the flax pathogen Septoria linicola.</title>
        <authorList>
            <person name="Lapalu N."/>
            <person name="Simon A."/>
            <person name="Demenou B."/>
            <person name="Paumier D."/>
            <person name="Guillot M.-P."/>
            <person name="Gout L."/>
            <person name="Valade R."/>
        </authorList>
    </citation>
    <scope>NUCLEOTIDE SEQUENCE</scope>
    <source>
        <strain evidence="6">SE15195</strain>
    </source>
</reference>
<dbReference type="EMBL" id="CP099423">
    <property type="protein sequence ID" value="USW54038.1"/>
    <property type="molecule type" value="Genomic_DNA"/>
</dbReference>
<keyword evidence="3" id="KW-0804">Transcription</keyword>
<keyword evidence="7" id="KW-1185">Reference proteome</keyword>
<name>A0A9Q9AVN1_9PEZI</name>
<feature type="region of interest" description="Disordered" evidence="4">
    <location>
        <begin position="56"/>
        <end position="79"/>
    </location>
</feature>
<dbReference type="OrthoDB" id="25391at2759"/>
<sequence length="547" mass="59704">MADRQRTRVRSKRQQQPRLQLAANYYQDSDEVTDDGVDDIGSQAQMRNMSNNMASFGAQSNSRQNSRLQNTQKTGLGNGNAGAGWAFGAPAAGSAFGAPGLARPGQLSGFAQIMGGGSQTQIDMNDFPSLAGPGRSNYNANSWNSNAVRQAQPPQSNTQPPIQNRAPSTAPSQVSVDHYDLQRSQQQSTDRGSASRNDFASQSDHLSANGEAPRQNGLGSSVLGSPSESIPQTNGQQSQLPMRQASGSSQQAPIGSGQPTPQSQPGPPTQHAFEGQPLQHASNVKRWADLTEEEKYGMPGLMAQLEARRAIESNQAMDETLPVWTRNAAMLMGQETHDFGLDLNNPEPLYPTFSVFGTRTPSDSSYDFRDHYTVPSFHVPPAYTVNNVPEMASRMPAFSDETLFCIFYQMPRDIMQEMAATQLNQRDWRWHKVLRKWLQKDTREANAVAAPALVDHTNGAPVGQEPIRINDRSERGIYIFFDEKDWRRERREFTLDYDSLYVTSIIPPVAATGVYNGGGGRTGNFSGMNGGPVGGPSAEQTTITTPS</sequence>
<feature type="region of interest" description="Disordered" evidence="4">
    <location>
        <begin position="120"/>
        <end position="274"/>
    </location>
</feature>
<evidence type="ECO:0000313" key="6">
    <source>
        <dbReference type="EMBL" id="USW54038.1"/>
    </source>
</evidence>
<feature type="domain" description="NOT2/NOT3/NOT5 C-terminal" evidence="5">
    <location>
        <begin position="371"/>
        <end position="500"/>
    </location>
</feature>
<evidence type="ECO:0000313" key="7">
    <source>
        <dbReference type="Proteomes" id="UP001056384"/>
    </source>
</evidence>
<dbReference type="GO" id="GO:0000289">
    <property type="term" value="P:nuclear-transcribed mRNA poly(A) tail shortening"/>
    <property type="evidence" value="ECO:0007669"/>
    <property type="project" value="UniProtKB-ARBA"/>
</dbReference>
<dbReference type="GO" id="GO:0030015">
    <property type="term" value="C:CCR4-NOT core complex"/>
    <property type="evidence" value="ECO:0007669"/>
    <property type="project" value="InterPro"/>
</dbReference>
<evidence type="ECO:0000256" key="2">
    <source>
        <dbReference type="ARBA" id="ARBA00023015"/>
    </source>
</evidence>
<dbReference type="Pfam" id="PF04153">
    <property type="entry name" value="NOT2_3_5_C"/>
    <property type="match status" value="1"/>
</dbReference>
<feature type="region of interest" description="Disordered" evidence="4">
    <location>
        <begin position="1"/>
        <end position="20"/>
    </location>
</feature>
<evidence type="ECO:0000256" key="4">
    <source>
        <dbReference type="SAM" id="MobiDB-lite"/>
    </source>
</evidence>
<feature type="compositionally biased region" description="Polar residues" evidence="4">
    <location>
        <begin position="217"/>
        <end position="253"/>
    </location>
</feature>
<feature type="compositionally biased region" description="Low complexity" evidence="4">
    <location>
        <begin position="136"/>
        <end position="147"/>
    </location>
</feature>
<evidence type="ECO:0000256" key="3">
    <source>
        <dbReference type="ARBA" id="ARBA00023163"/>
    </source>
</evidence>
<proteinExistence type="inferred from homology"/>
<dbReference type="InterPro" id="IPR040168">
    <property type="entry name" value="Not2/3/5"/>
</dbReference>